<dbReference type="InterPro" id="IPR051906">
    <property type="entry name" value="TolC-like"/>
</dbReference>
<reference evidence="8 9" key="1">
    <citation type="submission" date="2020-04" db="EMBL/GenBank/DDBJ databases">
        <title>A Flavivirga sp. nov.</title>
        <authorList>
            <person name="Sun X."/>
        </authorList>
    </citation>
    <scope>NUCLEOTIDE SEQUENCE [LARGE SCALE GENOMIC DNA]</scope>
    <source>
        <strain evidence="8 9">Y03</strain>
    </source>
</reference>
<keyword evidence="6" id="KW-0472">Membrane</keyword>
<dbReference type="SUPFAM" id="SSF56954">
    <property type="entry name" value="Outer membrane efflux proteins (OEP)"/>
    <property type="match status" value="1"/>
</dbReference>
<evidence type="ECO:0000256" key="7">
    <source>
        <dbReference type="ARBA" id="ARBA00023237"/>
    </source>
</evidence>
<protein>
    <submittedName>
        <fullName evidence="8">TolC family protein</fullName>
    </submittedName>
</protein>
<keyword evidence="5" id="KW-0812">Transmembrane</keyword>
<comment type="similarity">
    <text evidence="2">Belongs to the outer membrane factor (OMF) (TC 1.B.17) family.</text>
</comment>
<keyword evidence="4" id="KW-1134">Transmembrane beta strand</keyword>
<dbReference type="PANTHER" id="PTHR30026">
    <property type="entry name" value="OUTER MEMBRANE PROTEIN TOLC"/>
    <property type="match status" value="1"/>
</dbReference>
<dbReference type="Gene3D" id="1.20.1600.10">
    <property type="entry name" value="Outer membrane efflux proteins (OEP)"/>
    <property type="match status" value="1"/>
</dbReference>
<evidence type="ECO:0000256" key="3">
    <source>
        <dbReference type="ARBA" id="ARBA00022448"/>
    </source>
</evidence>
<dbReference type="PANTHER" id="PTHR30026:SF20">
    <property type="entry name" value="OUTER MEMBRANE PROTEIN TOLC"/>
    <property type="match status" value="1"/>
</dbReference>
<proteinExistence type="inferred from homology"/>
<keyword evidence="9" id="KW-1185">Reference proteome</keyword>
<evidence type="ECO:0000256" key="1">
    <source>
        <dbReference type="ARBA" id="ARBA00004442"/>
    </source>
</evidence>
<evidence type="ECO:0000256" key="5">
    <source>
        <dbReference type="ARBA" id="ARBA00022692"/>
    </source>
</evidence>
<dbReference type="RefSeq" id="WP_169672207.1">
    <property type="nucleotide sequence ID" value="NZ_JABBHF010000004.1"/>
</dbReference>
<keyword evidence="3" id="KW-0813">Transport</keyword>
<gene>
    <name evidence="8" type="ORF">HHX25_08675</name>
</gene>
<keyword evidence="7" id="KW-0998">Cell outer membrane</keyword>
<dbReference type="EMBL" id="JABBHF010000004">
    <property type="protein sequence ID" value="NMH87576.1"/>
    <property type="molecule type" value="Genomic_DNA"/>
</dbReference>
<sequence>MKQYFFASVFLLIGLTLSAQEKKWTLQECVSHALENNITVQQTENSILINEQDILAAKGNFLPSVSGGLGQRMSIGSGFDPVSNERINNQTTHSFNYNLSVNQTVFNGFRTLNLYKQSRLNQEITNLELARIKDDISLNVVNAYLNVLFNKENLETAQAQNDFSEKQLQQVKDLVDAGVQPRANIFDAEATLSRDSQQVTIAENNFNLSLLTLSQLLQVPFNGFNVEIIDVTTPSEALLYNDVSPILNYAIENRNEIKIAKKNIENAELNTEISKSGYLPSVNFSYGFGSVWSESKNDFIKQAYFRELDLNKGHNFNLNINIPIFSRFQNKTAVSKSKIREANSKLSLNQAKLDLESNIQRAYTDAQAALKAYLAAKTSLESQELAFGNSKERYDIGSMTAFDLEQARVQLINAQSSLINAKYDFVFKTKVLDFYMGKSLTN</sequence>
<evidence type="ECO:0000313" key="8">
    <source>
        <dbReference type="EMBL" id="NMH87576.1"/>
    </source>
</evidence>
<organism evidence="8 9">
    <name type="scientific">Flavivirga algicola</name>
    <dbReference type="NCBI Taxonomy" id="2729136"/>
    <lineage>
        <taxon>Bacteria</taxon>
        <taxon>Pseudomonadati</taxon>
        <taxon>Bacteroidota</taxon>
        <taxon>Flavobacteriia</taxon>
        <taxon>Flavobacteriales</taxon>
        <taxon>Flavobacteriaceae</taxon>
        <taxon>Flavivirga</taxon>
    </lineage>
</organism>
<comment type="caution">
    <text evidence="8">The sequence shown here is derived from an EMBL/GenBank/DDBJ whole genome shotgun (WGS) entry which is preliminary data.</text>
</comment>
<evidence type="ECO:0000256" key="2">
    <source>
        <dbReference type="ARBA" id="ARBA00007613"/>
    </source>
</evidence>
<evidence type="ECO:0000256" key="4">
    <source>
        <dbReference type="ARBA" id="ARBA00022452"/>
    </source>
</evidence>
<name>A0ABX1RWN7_9FLAO</name>
<dbReference type="Proteomes" id="UP000746690">
    <property type="component" value="Unassembled WGS sequence"/>
</dbReference>
<dbReference type="InterPro" id="IPR003423">
    <property type="entry name" value="OMP_efflux"/>
</dbReference>
<accession>A0ABX1RWN7</accession>
<evidence type="ECO:0000313" key="9">
    <source>
        <dbReference type="Proteomes" id="UP000746690"/>
    </source>
</evidence>
<evidence type="ECO:0000256" key="6">
    <source>
        <dbReference type="ARBA" id="ARBA00023136"/>
    </source>
</evidence>
<comment type="subcellular location">
    <subcellularLocation>
        <location evidence="1">Cell outer membrane</location>
    </subcellularLocation>
</comment>
<dbReference type="Pfam" id="PF02321">
    <property type="entry name" value="OEP"/>
    <property type="match status" value="2"/>
</dbReference>